<dbReference type="SUPFAM" id="SSF56784">
    <property type="entry name" value="HAD-like"/>
    <property type="match status" value="1"/>
</dbReference>
<proteinExistence type="predicted"/>
<keyword evidence="2" id="KW-1185">Reference proteome</keyword>
<dbReference type="InterPro" id="IPR006379">
    <property type="entry name" value="HAD-SF_hydro_IIB"/>
</dbReference>
<name>A0ABR8U917_9BACL</name>
<evidence type="ECO:0000313" key="2">
    <source>
        <dbReference type="Proteomes" id="UP000626786"/>
    </source>
</evidence>
<dbReference type="CDD" id="cd07516">
    <property type="entry name" value="HAD_Pase"/>
    <property type="match status" value="1"/>
</dbReference>
<dbReference type="Proteomes" id="UP000626786">
    <property type="component" value="Unassembled WGS sequence"/>
</dbReference>
<gene>
    <name evidence="1" type="ORF">H9649_08020</name>
</gene>
<organism evidence="1 2">
    <name type="scientific">Sporosarcina quadrami</name>
    <dbReference type="NCBI Taxonomy" id="2762234"/>
    <lineage>
        <taxon>Bacteria</taxon>
        <taxon>Bacillati</taxon>
        <taxon>Bacillota</taxon>
        <taxon>Bacilli</taxon>
        <taxon>Bacillales</taxon>
        <taxon>Caryophanaceae</taxon>
        <taxon>Sporosarcina</taxon>
    </lineage>
</organism>
<dbReference type="PROSITE" id="PS01229">
    <property type="entry name" value="COF_2"/>
    <property type="match status" value="1"/>
</dbReference>
<dbReference type="InterPro" id="IPR036412">
    <property type="entry name" value="HAD-like_sf"/>
</dbReference>
<reference evidence="1 2" key="1">
    <citation type="submission" date="2020-08" db="EMBL/GenBank/DDBJ databases">
        <title>A Genomic Blueprint of the Chicken Gut Microbiome.</title>
        <authorList>
            <person name="Gilroy R."/>
            <person name="Ravi A."/>
            <person name="Getino M."/>
            <person name="Pursley I."/>
            <person name="Horton D.L."/>
            <person name="Alikhan N.-F."/>
            <person name="Baker D."/>
            <person name="Gharbi K."/>
            <person name="Hall N."/>
            <person name="Watson M."/>
            <person name="Adriaenssens E.M."/>
            <person name="Foster-Nyarko E."/>
            <person name="Jarju S."/>
            <person name="Secka A."/>
            <person name="Antonio M."/>
            <person name="Oren A."/>
            <person name="Chaudhuri R."/>
            <person name="La Ragione R.M."/>
            <person name="Hildebrand F."/>
            <person name="Pallen M.J."/>
        </authorList>
    </citation>
    <scope>NUCLEOTIDE SEQUENCE [LARGE SCALE GENOMIC DNA]</scope>
    <source>
        <strain evidence="1 2">Sa2YVA2</strain>
    </source>
</reference>
<sequence>MANYRLLALDLDGTLLTKNGQITNKSKLAISRAVEAGVVVILATGRGLHQEIDVFCKDLGLCTPMVLANGGEIWTEPGTVLERHYITKEDIRMLHGISMEAKANFGGYSAGHSIEEKDFWTKEMFDYDWMTFSIRHENPHTLNQLKKKVEQSTTLEVINSTSRSIDFSLKGISKESGVKKICEHLSIDMDSVMAIGDNLNDLFLIQSAGLGIAMGNANNMLKEVADVITSSNEEEGVSKAINRYLFGDEQE</sequence>
<dbReference type="Gene3D" id="3.40.50.1000">
    <property type="entry name" value="HAD superfamily/HAD-like"/>
    <property type="match status" value="1"/>
</dbReference>
<evidence type="ECO:0000313" key="1">
    <source>
        <dbReference type="EMBL" id="MBD7984522.1"/>
    </source>
</evidence>
<dbReference type="SFLD" id="SFLDS00003">
    <property type="entry name" value="Haloacid_Dehalogenase"/>
    <property type="match status" value="1"/>
</dbReference>
<accession>A0ABR8U917</accession>
<dbReference type="PROSITE" id="PS01228">
    <property type="entry name" value="COF_1"/>
    <property type="match status" value="1"/>
</dbReference>
<dbReference type="SFLD" id="SFLDG01140">
    <property type="entry name" value="C2.B:_Phosphomannomutase_and_P"/>
    <property type="match status" value="1"/>
</dbReference>
<dbReference type="Pfam" id="PF08282">
    <property type="entry name" value="Hydrolase_3"/>
    <property type="match status" value="2"/>
</dbReference>
<dbReference type="Gene3D" id="3.30.1240.10">
    <property type="match status" value="1"/>
</dbReference>
<dbReference type="InterPro" id="IPR023214">
    <property type="entry name" value="HAD_sf"/>
</dbReference>
<dbReference type="PANTHER" id="PTHR10000">
    <property type="entry name" value="PHOSPHOSERINE PHOSPHATASE"/>
    <property type="match status" value="1"/>
</dbReference>
<protein>
    <submittedName>
        <fullName evidence="1">HAD family phosphatase</fullName>
    </submittedName>
</protein>
<comment type="caution">
    <text evidence="1">The sequence shown here is derived from an EMBL/GenBank/DDBJ whole genome shotgun (WGS) entry which is preliminary data.</text>
</comment>
<dbReference type="EMBL" id="JACSQN010000006">
    <property type="protein sequence ID" value="MBD7984522.1"/>
    <property type="molecule type" value="Genomic_DNA"/>
</dbReference>
<dbReference type="RefSeq" id="WP_191694224.1">
    <property type="nucleotide sequence ID" value="NZ_JACSQN010000006.1"/>
</dbReference>
<dbReference type="PANTHER" id="PTHR10000:SF55">
    <property type="entry name" value="5-AMINO-6-(5-PHOSPHO-D-RIBITYLAMINO)URACIL PHOSPHATASE YCSE"/>
    <property type="match status" value="1"/>
</dbReference>
<dbReference type="NCBIfam" id="TIGR01484">
    <property type="entry name" value="HAD-SF-IIB"/>
    <property type="match status" value="1"/>
</dbReference>